<dbReference type="PANTHER" id="PTHR39160:SF4">
    <property type="entry name" value="RESUSCITATION-PROMOTING FACTOR RPFB"/>
    <property type="match status" value="1"/>
</dbReference>
<accession>A0A517DU73</accession>
<dbReference type="InterPro" id="IPR051933">
    <property type="entry name" value="Resuscitation_pf_RpfB"/>
</dbReference>
<dbReference type="InterPro" id="IPR059180">
    <property type="entry name" value="3D_YorM"/>
</dbReference>
<evidence type="ECO:0000313" key="6">
    <source>
        <dbReference type="Proteomes" id="UP000320776"/>
    </source>
</evidence>
<dbReference type="PANTHER" id="PTHR39160">
    <property type="entry name" value="CELL WALL-BINDING PROTEIN YOCH"/>
    <property type="match status" value="1"/>
</dbReference>
<dbReference type="Pfam" id="PF06725">
    <property type="entry name" value="3D"/>
    <property type="match status" value="1"/>
</dbReference>
<evidence type="ECO:0000313" key="5">
    <source>
        <dbReference type="EMBL" id="QDR80899.1"/>
    </source>
</evidence>
<dbReference type="InterPro" id="IPR010611">
    <property type="entry name" value="3D_dom"/>
</dbReference>
<dbReference type="InterPro" id="IPR002477">
    <property type="entry name" value="Peptidoglycan-bd-like"/>
</dbReference>
<organism evidence="5 6">
    <name type="scientific">Sporomusa termitida</name>
    <dbReference type="NCBI Taxonomy" id="2377"/>
    <lineage>
        <taxon>Bacteria</taxon>
        <taxon>Bacillati</taxon>
        <taxon>Bacillota</taxon>
        <taxon>Negativicutes</taxon>
        <taxon>Selenomonadales</taxon>
        <taxon>Sporomusaceae</taxon>
        <taxon>Sporomusa</taxon>
    </lineage>
</organism>
<evidence type="ECO:0000256" key="2">
    <source>
        <dbReference type="SAM" id="MobiDB-lite"/>
    </source>
</evidence>
<dbReference type="SUPFAM" id="SSF47090">
    <property type="entry name" value="PGBD-like"/>
    <property type="match status" value="1"/>
</dbReference>
<protein>
    <submittedName>
        <fullName evidence="5">Spore cortex-lytic enzyme</fullName>
    </submittedName>
</protein>
<dbReference type="InterPro" id="IPR036908">
    <property type="entry name" value="RlpA-like_sf"/>
</dbReference>
<reference evidence="5 6" key="1">
    <citation type="submission" date="2019-02" db="EMBL/GenBank/DDBJ databases">
        <title>Closed genome of Sporomusa termitida DSM 4440.</title>
        <authorList>
            <person name="Poehlein A."/>
            <person name="Daniel R."/>
        </authorList>
    </citation>
    <scope>NUCLEOTIDE SEQUENCE [LARGE SCALE GENOMIC DNA]</scope>
    <source>
        <strain evidence="5 6">DSM 4440</strain>
    </source>
</reference>
<proteinExistence type="predicted"/>
<dbReference type="Gene3D" id="1.10.101.10">
    <property type="entry name" value="PGBD-like superfamily/PGBD"/>
    <property type="match status" value="1"/>
</dbReference>
<dbReference type="EMBL" id="CP036259">
    <property type="protein sequence ID" value="QDR80899.1"/>
    <property type="molecule type" value="Genomic_DNA"/>
</dbReference>
<dbReference type="GO" id="GO:0009254">
    <property type="term" value="P:peptidoglycan turnover"/>
    <property type="evidence" value="ECO:0007669"/>
    <property type="project" value="InterPro"/>
</dbReference>
<dbReference type="GO" id="GO:0004553">
    <property type="term" value="F:hydrolase activity, hydrolyzing O-glycosyl compounds"/>
    <property type="evidence" value="ECO:0007669"/>
    <property type="project" value="InterPro"/>
</dbReference>
<feature type="domain" description="3D" evidence="4">
    <location>
        <begin position="179"/>
        <end position="236"/>
    </location>
</feature>
<name>A0A517DU73_9FIRM</name>
<feature type="region of interest" description="Disordered" evidence="2">
    <location>
        <begin position="52"/>
        <end position="78"/>
    </location>
</feature>
<dbReference type="Proteomes" id="UP000320776">
    <property type="component" value="Chromosome"/>
</dbReference>
<dbReference type="Pfam" id="PF01471">
    <property type="entry name" value="PG_binding_1"/>
    <property type="match status" value="1"/>
</dbReference>
<evidence type="ECO:0000259" key="3">
    <source>
        <dbReference type="Pfam" id="PF01471"/>
    </source>
</evidence>
<keyword evidence="1" id="KW-0732">Signal</keyword>
<dbReference type="InterPro" id="IPR036365">
    <property type="entry name" value="PGBD-like_sf"/>
</dbReference>
<sequence>MVLLTSKTYRKRGDTLNKALFAIILCLALLLSISNPLPGTAVSPPAAETQQVIVSSPAATEAEEAAGPPEPPPLTMGMRGDKVRVVQKLLADGGFYAGNIDGVYGPITANAVRAFQRSTSLEITGTVDRETFTYLERATGEPSRYSRSLLMKASAYTAHDPGNGSYTYRGNLLRRGMAAVDPTVIPLGTRLYIKGYGYAIADDIGGAIKGQRIDLAFENRREALNFGVRKVTVYILD</sequence>
<dbReference type="AlphaFoldDB" id="A0A517DU73"/>
<evidence type="ECO:0000256" key="1">
    <source>
        <dbReference type="ARBA" id="ARBA00022729"/>
    </source>
</evidence>
<dbReference type="CDD" id="cd14667">
    <property type="entry name" value="3D_containing_proteins"/>
    <property type="match status" value="1"/>
</dbReference>
<dbReference type="Gene3D" id="2.40.40.10">
    <property type="entry name" value="RlpA-like domain"/>
    <property type="match status" value="1"/>
</dbReference>
<dbReference type="InterPro" id="IPR036366">
    <property type="entry name" value="PGBDSf"/>
</dbReference>
<gene>
    <name evidence="5" type="ORF">SPTER_22380</name>
</gene>
<feature type="domain" description="Peptidoglycan binding-like" evidence="3">
    <location>
        <begin position="79"/>
        <end position="133"/>
    </location>
</feature>
<keyword evidence="6" id="KW-1185">Reference proteome</keyword>
<dbReference type="KEGG" id="sted:SPTER_22380"/>
<dbReference type="GO" id="GO:0019867">
    <property type="term" value="C:outer membrane"/>
    <property type="evidence" value="ECO:0007669"/>
    <property type="project" value="InterPro"/>
</dbReference>
<dbReference type="SUPFAM" id="SSF50685">
    <property type="entry name" value="Barwin-like endoglucanases"/>
    <property type="match status" value="1"/>
</dbReference>
<evidence type="ECO:0000259" key="4">
    <source>
        <dbReference type="Pfam" id="PF06725"/>
    </source>
</evidence>